<reference evidence="1 2" key="1">
    <citation type="submission" date="2018-08" db="EMBL/GenBank/DDBJ databases">
        <title>Genomic investigation of the strawberry pathogen Phytophthora fragariae indicates pathogenicity is determined by transcriptional variation in three key races.</title>
        <authorList>
            <person name="Adams T.M."/>
            <person name="Armitage A.D."/>
            <person name="Sobczyk M.K."/>
            <person name="Bates H.J."/>
            <person name="Dunwell J.M."/>
            <person name="Nellist C.F."/>
            <person name="Harrison R.J."/>
        </authorList>
    </citation>
    <scope>NUCLEOTIDE SEQUENCE [LARGE SCALE GENOMIC DNA]</scope>
    <source>
        <strain evidence="1 2">SCRP333</strain>
    </source>
</reference>
<accession>A0A6A4G808</accession>
<keyword evidence="2" id="KW-1185">Reference proteome</keyword>
<protein>
    <submittedName>
        <fullName evidence="1">Uncharacterized protein</fullName>
    </submittedName>
</protein>
<organism evidence="1 2">
    <name type="scientific">Phytophthora rubi</name>
    <dbReference type="NCBI Taxonomy" id="129364"/>
    <lineage>
        <taxon>Eukaryota</taxon>
        <taxon>Sar</taxon>
        <taxon>Stramenopiles</taxon>
        <taxon>Oomycota</taxon>
        <taxon>Peronosporomycetes</taxon>
        <taxon>Peronosporales</taxon>
        <taxon>Peronosporaceae</taxon>
        <taxon>Phytophthora</taxon>
    </lineage>
</organism>
<evidence type="ECO:0000313" key="1">
    <source>
        <dbReference type="EMBL" id="KAE9357147.1"/>
    </source>
</evidence>
<name>A0A6A4G808_9STRA</name>
<comment type="caution">
    <text evidence="1">The sequence shown here is derived from an EMBL/GenBank/DDBJ whole genome shotgun (WGS) entry which is preliminary data.</text>
</comment>
<evidence type="ECO:0000313" key="2">
    <source>
        <dbReference type="Proteomes" id="UP000434957"/>
    </source>
</evidence>
<dbReference type="EMBL" id="QXFT01000058">
    <property type="protein sequence ID" value="KAE9357147.1"/>
    <property type="molecule type" value="Genomic_DNA"/>
</dbReference>
<proteinExistence type="predicted"/>
<gene>
    <name evidence="1" type="ORF">PR003_g1958</name>
</gene>
<dbReference type="Proteomes" id="UP000434957">
    <property type="component" value="Unassembled WGS sequence"/>
</dbReference>
<dbReference type="AlphaFoldDB" id="A0A6A4G808"/>
<sequence>MAEVMTKRETYEEFKARRRQEFDSQHAGRSTASQQKLLRVHLRHFLATVGAEIDPGWRQVEACRSVGIPEERDQTNDDENTAVVSFAVRQKRLAVEREKSRAQRHRSAHVIQKFVRRCSKLRKNAAIEGKLELPSTSILIALEVEKPVAPPMNPIVIAPVDGYVDPPRSAALPPYEVVVELLSARDLALGFGATSAFDGKCIDVELLLKRQAKVIARALPKKQFVPSFQDTTGEIQLQDCSLRFAIDLNNGMKHGIASPHSVIDDLSATVIVKTTENSGGVNTADTEASTNAPTFIDADTAQRLTALETAMLERCCVTKETASLARFKYQAERKKFVATLQAQAATGSTEPEQPSSQESCEQRVSEVAVTELWKKLSGDASGQIYAAMLRGFTERPAKHVEPTVETGS</sequence>